<dbReference type="Proteomes" id="UP000052013">
    <property type="component" value="Unassembled WGS sequence"/>
</dbReference>
<proteinExistence type="predicted"/>
<accession>A0A0R1SDN9</accession>
<dbReference type="EMBL" id="AZEY01000034">
    <property type="protein sequence ID" value="KRL67148.1"/>
    <property type="molecule type" value="Genomic_DNA"/>
</dbReference>
<dbReference type="AlphaFoldDB" id="A0A0R1SDN9"/>
<protein>
    <submittedName>
        <fullName evidence="1">Prophage Lp2 protein 13</fullName>
    </submittedName>
</protein>
<sequence length="178" mass="20557">MEMIRLRDSKFAKQLTLDLGKLRKTFDRSEIAEQAHISGSQLSNIRAGRRNAPRDVKKTLVQRLWSLPLAFSASRSEFGIPSMMNNPVLQQDLYADEVSQKKEEHERQASEDEADYIIAMDPCQRTPAQSDFLLKHFKDSFEEIGSELKYTYAKMIFAKLSDEEIKELVDEYNQKYGG</sequence>
<evidence type="ECO:0000313" key="1">
    <source>
        <dbReference type="EMBL" id="KRL67148.1"/>
    </source>
</evidence>
<organism evidence="1 2">
    <name type="scientific">Lentilactobacillus diolivorans DSM 14421</name>
    <dbReference type="NCBI Taxonomy" id="1423739"/>
    <lineage>
        <taxon>Bacteria</taxon>
        <taxon>Bacillati</taxon>
        <taxon>Bacillota</taxon>
        <taxon>Bacilli</taxon>
        <taxon>Lactobacillales</taxon>
        <taxon>Lactobacillaceae</taxon>
        <taxon>Lentilactobacillus</taxon>
    </lineage>
</organism>
<dbReference type="PATRIC" id="fig|1423739.3.peg.2848"/>
<gene>
    <name evidence="1" type="ORF">FC85_GL002744</name>
</gene>
<dbReference type="STRING" id="1423739.FC85_GL002744"/>
<comment type="caution">
    <text evidence="1">The sequence shown here is derived from an EMBL/GenBank/DDBJ whole genome shotgun (WGS) entry which is preliminary data.</text>
</comment>
<evidence type="ECO:0000313" key="2">
    <source>
        <dbReference type="Proteomes" id="UP000052013"/>
    </source>
</evidence>
<name>A0A0R1SDN9_9LACO</name>
<reference evidence="1 2" key="1">
    <citation type="journal article" date="2015" name="Genome Announc.">
        <title>Expanding the biotechnology potential of lactobacilli through comparative genomics of 213 strains and associated genera.</title>
        <authorList>
            <person name="Sun Z."/>
            <person name="Harris H.M."/>
            <person name="McCann A."/>
            <person name="Guo C."/>
            <person name="Argimon S."/>
            <person name="Zhang W."/>
            <person name="Yang X."/>
            <person name="Jeffery I.B."/>
            <person name="Cooney J.C."/>
            <person name="Kagawa T.F."/>
            <person name="Liu W."/>
            <person name="Song Y."/>
            <person name="Salvetti E."/>
            <person name="Wrobel A."/>
            <person name="Rasinkangas P."/>
            <person name="Parkhill J."/>
            <person name="Rea M.C."/>
            <person name="O'Sullivan O."/>
            <person name="Ritari J."/>
            <person name="Douillard F.P."/>
            <person name="Paul Ross R."/>
            <person name="Yang R."/>
            <person name="Briner A.E."/>
            <person name="Felis G.E."/>
            <person name="de Vos W.M."/>
            <person name="Barrangou R."/>
            <person name="Klaenhammer T.R."/>
            <person name="Caufield P.W."/>
            <person name="Cui Y."/>
            <person name="Zhang H."/>
            <person name="O'Toole P.W."/>
        </authorList>
    </citation>
    <scope>NUCLEOTIDE SEQUENCE [LARGE SCALE GENOMIC DNA]</scope>
    <source>
        <strain evidence="1 2">DSM 14421</strain>
    </source>
</reference>